<feature type="domain" description="Acyltransferase 3" evidence="4">
    <location>
        <begin position="7"/>
        <end position="306"/>
    </location>
</feature>
<feature type="transmembrane region" description="Helical" evidence="3">
    <location>
        <begin position="232"/>
        <end position="250"/>
    </location>
</feature>
<proteinExistence type="inferred from homology"/>
<comment type="caution">
    <text evidence="5">The sequence shown here is derived from an EMBL/GenBank/DDBJ whole genome shotgun (WGS) entry which is preliminary data.</text>
</comment>
<keyword evidence="3" id="KW-1133">Transmembrane helix</keyword>
<dbReference type="PANTHER" id="PTHR37312:SF1">
    <property type="entry name" value="MEMBRANE-BOUND ACYLTRANSFERASE YKRP-RELATED"/>
    <property type="match status" value="1"/>
</dbReference>
<evidence type="ECO:0000256" key="2">
    <source>
        <dbReference type="ARBA" id="ARBA00007400"/>
    </source>
</evidence>
<comment type="subcellular location">
    <subcellularLocation>
        <location evidence="1">Membrane</location>
    </subcellularLocation>
</comment>
<feature type="transmembrane region" description="Helical" evidence="3">
    <location>
        <begin position="156"/>
        <end position="173"/>
    </location>
</feature>
<keyword evidence="3" id="KW-0472">Membrane</keyword>
<dbReference type="PANTHER" id="PTHR37312">
    <property type="entry name" value="MEMBRANE-BOUND ACYLTRANSFERASE YKRP-RELATED"/>
    <property type="match status" value="1"/>
</dbReference>
<dbReference type="Pfam" id="PF01757">
    <property type="entry name" value="Acyl_transf_3"/>
    <property type="match status" value="1"/>
</dbReference>
<protein>
    <submittedName>
        <fullName evidence="5">Acyltransferase family protein</fullName>
    </submittedName>
</protein>
<dbReference type="InterPro" id="IPR052734">
    <property type="entry name" value="Nod_factor_acetyltransferase"/>
</dbReference>
<evidence type="ECO:0000256" key="1">
    <source>
        <dbReference type="ARBA" id="ARBA00004370"/>
    </source>
</evidence>
<feature type="transmembrane region" description="Helical" evidence="3">
    <location>
        <begin position="12"/>
        <end position="29"/>
    </location>
</feature>
<comment type="similarity">
    <text evidence="2">Belongs to the acyltransferase 3 family.</text>
</comment>
<reference evidence="5 6" key="1">
    <citation type="submission" date="2020-08" db="EMBL/GenBank/DDBJ databases">
        <title>A Genomic Blueprint of the Chicken Gut Microbiome.</title>
        <authorList>
            <person name="Gilroy R."/>
            <person name="Ravi A."/>
            <person name="Getino M."/>
            <person name="Pursley I."/>
            <person name="Horton D.L."/>
            <person name="Alikhan N.-F."/>
            <person name="Baker D."/>
            <person name="Gharbi K."/>
            <person name="Hall N."/>
            <person name="Watson M."/>
            <person name="Adriaenssens E.M."/>
            <person name="Foster-Nyarko E."/>
            <person name="Jarju S."/>
            <person name="Secka A."/>
            <person name="Antonio M."/>
            <person name="Oren A."/>
            <person name="Chaudhuri R."/>
            <person name="La Ragione R.M."/>
            <person name="Hildebrand F."/>
            <person name="Pallen M.J."/>
        </authorList>
    </citation>
    <scope>NUCLEOTIDE SEQUENCE [LARGE SCALE GENOMIC DNA]</scope>
    <source>
        <strain evidence="5 6">Sa1BUA2</strain>
    </source>
</reference>
<keyword evidence="5" id="KW-0808">Transferase</keyword>
<dbReference type="GO" id="GO:0016746">
    <property type="term" value="F:acyltransferase activity"/>
    <property type="evidence" value="ECO:0007669"/>
    <property type="project" value="UniProtKB-KW"/>
</dbReference>
<feature type="transmembrane region" description="Helical" evidence="3">
    <location>
        <begin position="291"/>
        <end position="312"/>
    </location>
</feature>
<sequence length="341" mass="39945">MRQRDFYFDNAKILLIFLVVFGHFLQSYIETSTFISFVYKFIYTFHMPAFILISGFFAKGIYEKGYIAKITKKLILPYILFQITYAVFYYFLHSKDTFKLEFFEPHWSLWFLISLFCWNIMLLVFSHMKPKFALSIVLLAGLIAGYFDWISTYFSLSRTIVLFPFFLAGYLLGKKDFKTLVQPKVKLAALLIILIVAIGILSFPDLNEKWFFGSKAYSEFKGEEALGMFQRAGIYMVQFVMTACFFAFVPRRQFFFTNWGRNTLYVYLLHGFIVRTFRGSDLEDYVDQVQAIPLLLVISLLLTALLSSKFVTSLTQPIIELKWSKLKQVAHRLRNEYSSTG</sequence>
<feature type="transmembrane region" description="Helical" evidence="3">
    <location>
        <begin position="132"/>
        <end position="150"/>
    </location>
</feature>
<evidence type="ECO:0000256" key="3">
    <source>
        <dbReference type="SAM" id="Phobius"/>
    </source>
</evidence>
<gene>
    <name evidence="5" type="ORF">H9631_11390</name>
</gene>
<feature type="transmembrane region" description="Helical" evidence="3">
    <location>
        <begin position="262"/>
        <end position="279"/>
    </location>
</feature>
<keyword evidence="5" id="KW-0012">Acyltransferase</keyword>
<evidence type="ECO:0000259" key="4">
    <source>
        <dbReference type="Pfam" id="PF01757"/>
    </source>
</evidence>
<evidence type="ECO:0000313" key="5">
    <source>
        <dbReference type="EMBL" id="MBD8005690.1"/>
    </source>
</evidence>
<evidence type="ECO:0000313" key="6">
    <source>
        <dbReference type="Proteomes" id="UP000648182"/>
    </source>
</evidence>
<dbReference type="Proteomes" id="UP000648182">
    <property type="component" value="Unassembled WGS sequence"/>
</dbReference>
<dbReference type="InterPro" id="IPR002656">
    <property type="entry name" value="Acyl_transf_3_dom"/>
</dbReference>
<keyword evidence="6" id="KW-1185">Reference proteome</keyword>
<dbReference type="RefSeq" id="WP_191812875.1">
    <property type="nucleotide sequence ID" value="NZ_JACSPV010000017.1"/>
</dbReference>
<dbReference type="EMBL" id="JACSPV010000017">
    <property type="protein sequence ID" value="MBD8005690.1"/>
    <property type="molecule type" value="Genomic_DNA"/>
</dbReference>
<organism evidence="5 6">
    <name type="scientific">Bacillus norwichensis</name>
    <dbReference type="NCBI Taxonomy" id="2762217"/>
    <lineage>
        <taxon>Bacteria</taxon>
        <taxon>Bacillati</taxon>
        <taxon>Bacillota</taxon>
        <taxon>Bacilli</taxon>
        <taxon>Bacillales</taxon>
        <taxon>Bacillaceae</taxon>
        <taxon>Bacillus</taxon>
    </lineage>
</organism>
<feature type="transmembrane region" description="Helical" evidence="3">
    <location>
        <begin position="74"/>
        <end position="92"/>
    </location>
</feature>
<name>A0ABR8VLS4_9BACI</name>
<feature type="transmembrane region" description="Helical" evidence="3">
    <location>
        <begin position="185"/>
        <end position="203"/>
    </location>
</feature>
<accession>A0ABR8VLS4</accession>
<keyword evidence="3" id="KW-0812">Transmembrane</keyword>
<feature type="transmembrane region" description="Helical" evidence="3">
    <location>
        <begin position="41"/>
        <end position="62"/>
    </location>
</feature>
<feature type="transmembrane region" description="Helical" evidence="3">
    <location>
        <begin position="107"/>
        <end position="125"/>
    </location>
</feature>